<keyword evidence="2" id="KW-0378">Hydrolase</keyword>
<feature type="region of interest" description="Disordered" evidence="1">
    <location>
        <begin position="1"/>
        <end position="35"/>
    </location>
</feature>
<evidence type="ECO:0000256" key="1">
    <source>
        <dbReference type="SAM" id="MobiDB-lite"/>
    </source>
</evidence>
<sequence>MGQSRRGEHGSPCGRSGAASRFGRPIHQITGRTGGETSAVTSHRLLLLDFDGTLCLGDDPVLAYAEQVDELLEQRTQGSTRERTVREAVTAAFAQNLLLVEDIQYDAAGTPAAVSTDPAPSVGKAHPVSWPLQDGYQLVQLLATQAGLTNEDTGLAFRQARRNLLAKGLDNTDVHAPPEAAALLKELRGSGLSAVLATNAPAEGFDVWLEALGLQNSFDAVINSAQKPFGMPQTIEQARRAGPHPVPQTEILSVGDIWANDLAHVDALGGATVLIDRFSTGLGDPDHRVWSFEQSAPIIFRWAG</sequence>
<gene>
    <name evidence="2" type="ORF">D3250_02265</name>
</gene>
<dbReference type="InterPro" id="IPR023214">
    <property type="entry name" value="HAD_sf"/>
</dbReference>
<dbReference type="AlphaFoldDB" id="A0A3A4F3M9"/>
<dbReference type="SUPFAM" id="SSF56784">
    <property type="entry name" value="HAD-like"/>
    <property type="match status" value="1"/>
</dbReference>
<dbReference type="Proteomes" id="UP000266615">
    <property type="component" value="Unassembled WGS sequence"/>
</dbReference>
<keyword evidence="3" id="KW-1185">Reference proteome</keyword>
<dbReference type="Gene3D" id="3.40.50.1000">
    <property type="entry name" value="HAD superfamily/HAD-like"/>
    <property type="match status" value="1"/>
</dbReference>
<dbReference type="InterPro" id="IPR036412">
    <property type="entry name" value="HAD-like_sf"/>
</dbReference>
<proteinExistence type="predicted"/>
<evidence type="ECO:0000313" key="3">
    <source>
        <dbReference type="Proteomes" id="UP000266615"/>
    </source>
</evidence>
<accession>A0A3A4F3M9</accession>
<comment type="caution">
    <text evidence="2">The sequence shown here is derived from an EMBL/GenBank/DDBJ whole genome shotgun (WGS) entry which is preliminary data.</text>
</comment>
<name>A0A3A4F3M9_9MICC</name>
<reference evidence="2 3" key="1">
    <citation type="submission" date="2018-09" db="EMBL/GenBank/DDBJ databases">
        <title>Nesterenkonia natronophila sp. nov., an alkaliphilic actinobacteriume isolated from a soda lake, and emended description of the genus Nesterenkonia.</title>
        <authorList>
            <person name="Menes R.J."/>
            <person name="Iriarte A."/>
        </authorList>
    </citation>
    <scope>NUCLEOTIDE SEQUENCE [LARGE SCALE GENOMIC DNA]</scope>
    <source>
        <strain evidence="2 3">M8</strain>
    </source>
</reference>
<dbReference type="Pfam" id="PF00702">
    <property type="entry name" value="Hydrolase"/>
    <property type="match status" value="1"/>
</dbReference>
<evidence type="ECO:0000313" key="2">
    <source>
        <dbReference type="EMBL" id="RJN32673.1"/>
    </source>
</evidence>
<protein>
    <submittedName>
        <fullName evidence="2">HAD family hydrolase</fullName>
    </submittedName>
</protein>
<dbReference type="GO" id="GO:0016787">
    <property type="term" value="F:hydrolase activity"/>
    <property type="evidence" value="ECO:0007669"/>
    <property type="project" value="UniProtKB-KW"/>
</dbReference>
<organism evidence="2 3">
    <name type="scientific">Nesterenkonia natronophila</name>
    <dbReference type="NCBI Taxonomy" id="2174932"/>
    <lineage>
        <taxon>Bacteria</taxon>
        <taxon>Bacillati</taxon>
        <taxon>Actinomycetota</taxon>
        <taxon>Actinomycetes</taxon>
        <taxon>Micrococcales</taxon>
        <taxon>Micrococcaceae</taxon>
        <taxon>Nesterenkonia</taxon>
    </lineage>
</organism>
<dbReference type="EMBL" id="QYZP01000001">
    <property type="protein sequence ID" value="RJN32673.1"/>
    <property type="molecule type" value="Genomic_DNA"/>
</dbReference>